<comment type="catalytic activity">
    <reaction evidence="8">
        <text>fluoride(in) = fluoride(out)</text>
        <dbReference type="Rhea" id="RHEA:76159"/>
        <dbReference type="ChEBI" id="CHEBI:17051"/>
    </reaction>
    <physiologicalReaction direction="left-to-right" evidence="8">
        <dbReference type="Rhea" id="RHEA:76160"/>
    </physiologicalReaction>
</comment>
<evidence type="ECO:0000256" key="9">
    <source>
        <dbReference type="ARBA" id="ARBA00049940"/>
    </source>
</evidence>
<feature type="transmembrane region" description="Helical" evidence="10">
    <location>
        <begin position="6"/>
        <end position="24"/>
    </location>
</feature>
<dbReference type="PANTHER" id="PTHR28259:SF1">
    <property type="entry name" value="FLUORIDE EXPORT PROTEIN 1-RELATED"/>
    <property type="match status" value="1"/>
</dbReference>
<evidence type="ECO:0000256" key="4">
    <source>
        <dbReference type="ARBA" id="ARBA00022989"/>
    </source>
</evidence>
<evidence type="ECO:0000313" key="12">
    <source>
        <dbReference type="Proteomes" id="UP000183988"/>
    </source>
</evidence>
<keyword evidence="2 10" id="KW-1003">Cell membrane</keyword>
<dbReference type="AlphaFoldDB" id="A0A1M5F711"/>
<evidence type="ECO:0000256" key="1">
    <source>
        <dbReference type="ARBA" id="ARBA00004651"/>
    </source>
</evidence>
<feature type="binding site" evidence="10">
    <location>
        <position position="68"/>
    </location>
    <ligand>
        <name>Na(+)</name>
        <dbReference type="ChEBI" id="CHEBI:29101"/>
        <note>structural</note>
    </ligand>
</feature>
<dbReference type="EMBL" id="FQVW01000007">
    <property type="protein sequence ID" value="SHF87316.1"/>
    <property type="molecule type" value="Genomic_DNA"/>
</dbReference>
<keyword evidence="3 10" id="KW-0812">Transmembrane</keyword>
<keyword evidence="5 10" id="KW-0472">Membrane</keyword>
<keyword evidence="6 10" id="KW-0407">Ion channel</keyword>
<gene>
    <name evidence="10" type="primary">fluC</name>
    <name evidence="10" type="synonym">crcB</name>
    <name evidence="11" type="ORF">SAMN05216225_100781</name>
</gene>
<comment type="activity regulation">
    <text evidence="10">Na(+) is not transported, but it plays an essential structural role and its presence is essential for fluoride channel function.</text>
</comment>
<comment type="subcellular location">
    <subcellularLocation>
        <location evidence="1 10">Cell membrane</location>
        <topology evidence="1 10">Multi-pass membrane protein</topology>
    </subcellularLocation>
</comment>
<name>A0A1M5F711_9BACI</name>
<proteinExistence type="inferred from homology"/>
<evidence type="ECO:0000256" key="2">
    <source>
        <dbReference type="ARBA" id="ARBA00022475"/>
    </source>
</evidence>
<evidence type="ECO:0000256" key="6">
    <source>
        <dbReference type="ARBA" id="ARBA00023303"/>
    </source>
</evidence>
<keyword evidence="10" id="KW-0479">Metal-binding</keyword>
<evidence type="ECO:0000256" key="3">
    <source>
        <dbReference type="ARBA" id="ARBA00022692"/>
    </source>
</evidence>
<keyword evidence="10" id="KW-0813">Transport</keyword>
<dbReference type="GO" id="GO:0046872">
    <property type="term" value="F:metal ion binding"/>
    <property type="evidence" value="ECO:0007669"/>
    <property type="project" value="UniProtKB-KW"/>
</dbReference>
<dbReference type="GO" id="GO:0140114">
    <property type="term" value="P:cellular detoxification of fluoride"/>
    <property type="evidence" value="ECO:0007669"/>
    <property type="project" value="UniProtKB-UniRule"/>
</dbReference>
<keyword evidence="4 10" id="KW-1133">Transmembrane helix</keyword>
<accession>A0A1M5F711</accession>
<organism evidence="11 12">
    <name type="scientific">Ornithinibacillus halophilus</name>
    <dbReference type="NCBI Taxonomy" id="930117"/>
    <lineage>
        <taxon>Bacteria</taxon>
        <taxon>Bacillati</taxon>
        <taxon>Bacillota</taxon>
        <taxon>Bacilli</taxon>
        <taxon>Bacillales</taxon>
        <taxon>Bacillaceae</taxon>
        <taxon>Ornithinibacillus</taxon>
    </lineage>
</organism>
<evidence type="ECO:0000256" key="10">
    <source>
        <dbReference type="HAMAP-Rule" id="MF_00454"/>
    </source>
</evidence>
<evidence type="ECO:0000256" key="5">
    <source>
        <dbReference type="ARBA" id="ARBA00023136"/>
    </source>
</evidence>
<protein>
    <recommendedName>
        <fullName evidence="10">Fluoride-specific ion channel FluC</fullName>
    </recommendedName>
</protein>
<evidence type="ECO:0000256" key="8">
    <source>
        <dbReference type="ARBA" id="ARBA00035585"/>
    </source>
</evidence>
<dbReference type="HAMAP" id="MF_00454">
    <property type="entry name" value="FluC"/>
    <property type="match status" value="1"/>
</dbReference>
<dbReference type="Pfam" id="PF02537">
    <property type="entry name" value="CRCB"/>
    <property type="match status" value="1"/>
</dbReference>
<comment type="similarity">
    <text evidence="7 10">Belongs to the fluoride channel Fluc/FEX (TC 1.A.43) family.</text>
</comment>
<keyword evidence="10" id="KW-0406">Ion transport</keyword>
<dbReference type="STRING" id="930117.SAMN05216225_100781"/>
<dbReference type="GO" id="GO:0005886">
    <property type="term" value="C:plasma membrane"/>
    <property type="evidence" value="ECO:0007669"/>
    <property type="project" value="UniProtKB-SubCell"/>
</dbReference>
<dbReference type="Proteomes" id="UP000183988">
    <property type="component" value="Unassembled WGS sequence"/>
</dbReference>
<keyword evidence="10" id="KW-0915">Sodium</keyword>
<feature type="transmembrane region" description="Helical" evidence="10">
    <location>
        <begin position="89"/>
        <end position="111"/>
    </location>
</feature>
<dbReference type="PANTHER" id="PTHR28259">
    <property type="entry name" value="FLUORIDE EXPORT PROTEIN 1-RELATED"/>
    <property type="match status" value="1"/>
</dbReference>
<dbReference type="RefSeq" id="WP_072888816.1">
    <property type="nucleotide sequence ID" value="NZ_FQVW01000007.1"/>
</dbReference>
<keyword evidence="12" id="KW-1185">Reference proteome</keyword>
<evidence type="ECO:0000256" key="7">
    <source>
        <dbReference type="ARBA" id="ARBA00035120"/>
    </source>
</evidence>
<feature type="binding site" evidence="10">
    <location>
        <position position="71"/>
    </location>
    <ligand>
        <name>Na(+)</name>
        <dbReference type="ChEBI" id="CHEBI:29101"/>
        <note>structural</note>
    </ligand>
</feature>
<feature type="transmembrane region" description="Helical" evidence="10">
    <location>
        <begin position="58"/>
        <end position="77"/>
    </location>
</feature>
<evidence type="ECO:0000313" key="11">
    <source>
        <dbReference type="EMBL" id="SHF87316.1"/>
    </source>
</evidence>
<dbReference type="InterPro" id="IPR003691">
    <property type="entry name" value="FluC"/>
</dbReference>
<feature type="transmembrane region" description="Helical" evidence="10">
    <location>
        <begin position="31"/>
        <end position="52"/>
    </location>
</feature>
<reference evidence="11 12" key="1">
    <citation type="submission" date="2016-11" db="EMBL/GenBank/DDBJ databases">
        <authorList>
            <person name="Jaros S."/>
            <person name="Januszkiewicz K."/>
            <person name="Wedrychowicz H."/>
        </authorList>
    </citation>
    <scope>NUCLEOTIDE SEQUENCE [LARGE SCALE GENOMIC DNA]</scope>
    <source>
        <strain evidence="11 12">IBRC-M 10683</strain>
    </source>
</reference>
<sequence>MEYILVALGGFLGSVLRFYIASIVDRRLIGTWAANVTGSIFLAFIVYYYYNGSLTDDIWLFLGVGFCGAYTTFSTFGNETLNLIMEKRYGLAIGYVLSSLFMTLGGVFVVMSLL</sequence>
<dbReference type="GO" id="GO:0062054">
    <property type="term" value="F:fluoride channel activity"/>
    <property type="evidence" value="ECO:0007669"/>
    <property type="project" value="UniProtKB-UniRule"/>
</dbReference>
<comment type="function">
    <text evidence="9 10">Fluoride-specific ion channel. Important for reducing fluoride concentration in the cell, thus reducing its toxicity.</text>
</comment>
<dbReference type="OrthoDB" id="9815830at2"/>